<name>A0A2K3NX20_TRIPR</name>
<evidence type="ECO:0000313" key="1">
    <source>
        <dbReference type="EMBL" id="PNY07591.1"/>
    </source>
</evidence>
<protein>
    <submittedName>
        <fullName evidence="1">Uncharacterized protein</fullName>
    </submittedName>
</protein>
<dbReference type="EMBL" id="ASHM01001972">
    <property type="protein sequence ID" value="PNY07591.1"/>
    <property type="molecule type" value="Genomic_DNA"/>
</dbReference>
<reference evidence="1 2" key="1">
    <citation type="journal article" date="2014" name="Am. J. Bot.">
        <title>Genome assembly and annotation for red clover (Trifolium pratense; Fabaceae).</title>
        <authorList>
            <person name="Istvanek J."/>
            <person name="Jaros M."/>
            <person name="Krenek A."/>
            <person name="Repkova J."/>
        </authorList>
    </citation>
    <scope>NUCLEOTIDE SEQUENCE [LARGE SCALE GENOMIC DNA]</scope>
    <source>
        <strain evidence="2">cv. Tatra</strain>
        <tissue evidence="1">Young leaves</tissue>
    </source>
</reference>
<dbReference type="AlphaFoldDB" id="A0A2K3NX20"/>
<proteinExistence type="predicted"/>
<dbReference type="Proteomes" id="UP000236291">
    <property type="component" value="Unassembled WGS sequence"/>
</dbReference>
<gene>
    <name evidence="1" type="ORF">L195_g004092</name>
</gene>
<comment type="caution">
    <text evidence="1">The sequence shown here is derived from an EMBL/GenBank/DDBJ whole genome shotgun (WGS) entry which is preliminary data.</text>
</comment>
<sequence length="84" mass="8682">MTGVQDGARNEVTVLMKIEHHLENTSTIRAINVGSVTLSGGSGGSGRFATVRWLLSPPRFAVSSNPLPAIPSPLASALSISLPS</sequence>
<accession>A0A2K3NX20</accession>
<evidence type="ECO:0000313" key="2">
    <source>
        <dbReference type="Proteomes" id="UP000236291"/>
    </source>
</evidence>
<organism evidence="1 2">
    <name type="scientific">Trifolium pratense</name>
    <name type="common">Red clover</name>
    <dbReference type="NCBI Taxonomy" id="57577"/>
    <lineage>
        <taxon>Eukaryota</taxon>
        <taxon>Viridiplantae</taxon>
        <taxon>Streptophyta</taxon>
        <taxon>Embryophyta</taxon>
        <taxon>Tracheophyta</taxon>
        <taxon>Spermatophyta</taxon>
        <taxon>Magnoliopsida</taxon>
        <taxon>eudicotyledons</taxon>
        <taxon>Gunneridae</taxon>
        <taxon>Pentapetalae</taxon>
        <taxon>rosids</taxon>
        <taxon>fabids</taxon>
        <taxon>Fabales</taxon>
        <taxon>Fabaceae</taxon>
        <taxon>Papilionoideae</taxon>
        <taxon>50 kb inversion clade</taxon>
        <taxon>NPAAA clade</taxon>
        <taxon>Hologalegina</taxon>
        <taxon>IRL clade</taxon>
        <taxon>Trifolieae</taxon>
        <taxon>Trifolium</taxon>
    </lineage>
</organism>
<reference evidence="1 2" key="2">
    <citation type="journal article" date="2017" name="Front. Plant Sci.">
        <title>Gene Classification and Mining of Molecular Markers Useful in Red Clover (Trifolium pratense) Breeding.</title>
        <authorList>
            <person name="Istvanek J."/>
            <person name="Dluhosova J."/>
            <person name="Dluhos P."/>
            <person name="Patkova L."/>
            <person name="Nedelnik J."/>
            <person name="Repkova J."/>
        </authorList>
    </citation>
    <scope>NUCLEOTIDE SEQUENCE [LARGE SCALE GENOMIC DNA]</scope>
    <source>
        <strain evidence="2">cv. Tatra</strain>
        <tissue evidence="1">Young leaves</tissue>
    </source>
</reference>